<keyword evidence="2" id="KW-0472">Membrane</keyword>
<dbReference type="STRING" id="1306861.A0A4U6X8R8"/>
<feature type="region of interest" description="Disordered" evidence="1">
    <location>
        <begin position="179"/>
        <end position="198"/>
    </location>
</feature>
<sequence>MDNEDLWVLVRRLNKSVYEIKKARETPFGGLDLTVAEESQNSPNKLRSEMERLYMGLILGLFSFAKTTARLRSWREPRRTGIFCAAYFVAWLLDYLTLLFVVASIALILSPDVRVLLFPPAPLSMVDIRDGSVAKPMGGTLGSTDSATGAPQNLKGESVENEASNFITSVSAIATNLLTGHDPHGAPNEQQGGSKKGFDPQFDVTTMAVVKDKAEGVDRPSQDKTKAPMEEKVWEQMTPLLHMIILISDTWERFSKLVHTF</sequence>
<evidence type="ECO:0000313" key="4">
    <source>
        <dbReference type="Proteomes" id="UP000310108"/>
    </source>
</evidence>
<evidence type="ECO:0000256" key="1">
    <source>
        <dbReference type="SAM" id="MobiDB-lite"/>
    </source>
</evidence>
<feature type="transmembrane region" description="Helical" evidence="2">
    <location>
        <begin position="53"/>
        <end position="69"/>
    </location>
</feature>
<comment type="caution">
    <text evidence="3">The sequence shown here is derived from an EMBL/GenBank/DDBJ whole genome shotgun (WGS) entry which is preliminary data.</text>
</comment>
<accession>A0A4U6X8R8</accession>
<dbReference type="InterPro" id="IPR021709">
    <property type="entry name" value="DUF3292"/>
</dbReference>
<dbReference type="PANTHER" id="PTHR38694:SF1">
    <property type="entry name" value="PEROXIN DOMAIN-CONTAINING PROTEIN"/>
    <property type="match status" value="1"/>
</dbReference>
<evidence type="ECO:0000313" key="3">
    <source>
        <dbReference type="EMBL" id="TKW51369.1"/>
    </source>
</evidence>
<dbReference type="AlphaFoldDB" id="A0A4U6X8R8"/>
<keyword evidence="2" id="KW-0812">Transmembrane</keyword>
<gene>
    <name evidence="3" type="ORF">CTA1_7034</name>
</gene>
<dbReference type="Pfam" id="PF11696">
    <property type="entry name" value="DUF3292"/>
    <property type="match status" value="1"/>
</dbReference>
<name>A0A4U6X8R8_9PEZI</name>
<keyword evidence="4" id="KW-1185">Reference proteome</keyword>
<proteinExistence type="predicted"/>
<organism evidence="3 4">
    <name type="scientific">Colletotrichum tanaceti</name>
    <dbReference type="NCBI Taxonomy" id="1306861"/>
    <lineage>
        <taxon>Eukaryota</taxon>
        <taxon>Fungi</taxon>
        <taxon>Dikarya</taxon>
        <taxon>Ascomycota</taxon>
        <taxon>Pezizomycotina</taxon>
        <taxon>Sordariomycetes</taxon>
        <taxon>Hypocreomycetidae</taxon>
        <taxon>Glomerellales</taxon>
        <taxon>Glomerellaceae</taxon>
        <taxon>Colletotrichum</taxon>
        <taxon>Colletotrichum destructivum species complex</taxon>
    </lineage>
</organism>
<evidence type="ECO:0000256" key="2">
    <source>
        <dbReference type="SAM" id="Phobius"/>
    </source>
</evidence>
<dbReference type="EMBL" id="PJEX01000311">
    <property type="protein sequence ID" value="TKW51369.1"/>
    <property type="molecule type" value="Genomic_DNA"/>
</dbReference>
<dbReference type="Proteomes" id="UP000310108">
    <property type="component" value="Unassembled WGS sequence"/>
</dbReference>
<feature type="transmembrane region" description="Helical" evidence="2">
    <location>
        <begin position="81"/>
        <end position="109"/>
    </location>
</feature>
<keyword evidence="2" id="KW-1133">Transmembrane helix</keyword>
<reference evidence="3 4" key="1">
    <citation type="journal article" date="2019" name="PLoS ONE">
        <title>Comparative genome analysis indicates high evolutionary potential of pathogenicity genes in Colletotrichum tanaceti.</title>
        <authorList>
            <person name="Lelwala R.V."/>
            <person name="Korhonen P.K."/>
            <person name="Young N.D."/>
            <person name="Scott J.B."/>
            <person name="Ades P.A."/>
            <person name="Gasser R.B."/>
            <person name="Taylor P.W.J."/>
        </authorList>
    </citation>
    <scope>NUCLEOTIDE SEQUENCE [LARGE SCALE GENOMIC DNA]</scope>
    <source>
        <strain evidence="3">BRIP57314</strain>
    </source>
</reference>
<dbReference type="PANTHER" id="PTHR38694">
    <property type="entry name" value="CONSERVED EXPRESSED PROTEIN"/>
    <property type="match status" value="1"/>
</dbReference>
<protein>
    <submittedName>
        <fullName evidence="3">Uncharacterized protein</fullName>
    </submittedName>
</protein>
<dbReference type="OrthoDB" id="1708389at2759"/>